<dbReference type="Proteomes" id="UP000029078">
    <property type="component" value="Unassembled WGS sequence"/>
</dbReference>
<sequence length="191" mass="20806">MRIAIANRKGGCAKTTSAVYLCMAAWMRGIPVRLYDADPQGSATLWYDLASDDKPLPFDVIPANVRSVSRIPDDCLSVIDCPADGLALNAALSVADMIIVPSSDSPLDVQQTYETMKSLNPSAVSRVLLTRCERNTVSFRLTVDSLDDAGVPRFSDAVWKRQAIKNAFGMRPPKLYEYGSVFSDLLVGGKK</sequence>
<dbReference type="STRING" id="78346.BRUM_1886"/>
<organism evidence="2 3">
    <name type="scientific">Bifidobacterium ruminantium</name>
    <dbReference type="NCBI Taxonomy" id="78346"/>
    <lineage>
        <taxon>Bacteria</taxon>
        <taxon>Bacillati</taxon>
        <taxon>Actinomycetota</taxon>
        <taxon>Actinomycetes</taxon>
        <taxon>Bifidobacteriales</taxon>
        <taxon>Bifidobacteriaceae</taxon>
        <taxon>Bifidobacterium</taxon>
    </lineage>
</organism>
<evidence type="ECO:0000313" key="2">
    <source>
        <dbReference type="EMBL" id="KFI85025.1"/>
    </source>
</evidence>
<name>A0A087CP25_BIFRU</name>
<dbReference type="AlphaFoldDB" id="A0A087CP25"/>
<reference evidence="2 3" key="1">
    <citation type="submission" date="2014-03" db="EMBL/GenBank/DDBJ databases">
        <title>Genomics of Bifidobacteria.</title>
        <authorList>
            <person name="Ventura M."/>
            <person name="Milani C."/>
            <person name="Lugli G.A."/>
        </authorList>
    </citation>
    <scope>NUCLEOTIDE SEQUENCE [LARGE SCALE GENOMIC DNA]</scope>
    <source>
        <strain evidence="2 3">LMG 21811</strain>
    </source>
</reference>
<feature type="domain" description="CobQ/CobB/MinD/ParA nucleotide binding" evidence="1">
    <location>
        <begin position="3"/>
        <end position="136"/>
    </location>
</feature>
<dbReference type="SUPFAM" id="SSF52540">
    <property type="entry name" value="P-loop containing nucleoside triphosphate hydrolases"/>
    <property type="match status" value="1"/>
</dbReference>
<dbReference type="RefSeq" id="WP_026645719.1">
    <property type="nucleotide sequence ID" value="NZ_JGZL01000023.1"/>
</dbReference>
<dbReference type="InterPro" id="IPR050678">
    <property type="entry name" value="DNA_Partitioning_ATPase"/>
</dbReference>
<dbReference type="Pfam" id="PF01656">
    <property type="entry name" value="CbiA"/>
    <property type="match status" value="1"/>
</dbReference>
<dbReference type="PANTHER" id="PTHR13696:SF99">
    <property type="entry name" value="COBYRINIC ACID AC-DIAMIDE SYNTHASE"/>
    <property type="match status" value="1"/>
</dbReference>
<protein>
    <submittedName>
        <fullName evidence="2">Putative chromosome partitioning parA</fullName>
    </submittedName>
</protein>
<dbReference type="InterPro" id="IPR027417">
    <property type="entry name" value="P-loop_NTPase"/>
</dbReference>
<dbReference type="EMBL" id="JGZL01000023">
    <property type="protein sequence ID" value="KFI85025.1"/>
    <property type="molecule type" value="Genomic_DNA"/>
</dbReference>
<dbReference type="PIRSF" id="PIRSF009320">
    <property type="entry name" value="Nuc_binding_HP_1000"/>
    <property type="match status" value="1"/>
</dbReference>
<dbReference type="eggNOG" id="COG1192">
    <property type="taxonomic scope" value="Bacteria"/>
</dbReference>
<proteinExistence type="predicted"/>
<dbReference type="Gene3D" id="3.40.50.300">
    <property type="entry name" value="P-loop containing nucleotide triphosphate hydrolases"/>
    <property type="match status" value="1"/>
</dbReference>
<dbReference type="PANTHER" id="PTHR13696">
    <property type="entry name" value="P-LOOP CONTAINING NUCLEOSIDE TRIPHOSPHATE HYDROLASE"/>
    <property type="match status" value="1"/>
</dbReference>
<comment type="caution">
    <text evidence="2">The sequence shown here is derived from an EMBL/GenBank/DDBJ whole genome shotgun (WGS) entry which is preliminary data.</text>
</comment>
<keyword evidence="3" id="KW-1185">Reference proteome</keyword>
<evidence type="ECO:0000313" key="3">
    <source>
        <dbReference type="Proteomes" id="UP000029078"/>
    </source>
</evidence>
<dbReference type="CDD" id="cd02042">
    <property type="entry name" value="ParAB_family"/>
    <property type="match status" value="1"/>
</dbReference>
<gene>
    <name evidence="2" type="ORF">BRUM_1886</name>
</gene>
<evidence type="ECO:0000259" key="1">
    <source>
        <dbReference type="Pfam" id="PF01656"/>
    </source>
</evidence>
<accession>A0A087CP25</accession>
<dbReference type="InterPro" id="IPR002586">
    <property type="entry name" value="CobQ/CobB/MinD/ParA_Nub-bd_dom"/>
</dbReference>